<dbReference type="InterPro" id="IPR033116">
    <property type="entry name" value="TRYPSIN_SER"/>
</dbReference>
<proteinExistence type="inferred from homology"/>
<protein>
    <submittedName>
        <fullName evidence="6">Secreted trypsin-like serine protease</fullName>
    </submittedName>
</protein>
<dbReference type="InterPro" id="IPR009003">
    <property type="entry name" value="Peptidase_S1_PA"/>
</dbReference>
<organism evidence="6 7">
    <name type="scientific">Streptomyces zagrosensis</name>
    <dbReference type="NCBI Taxonomy" id="1042984"/>
    <lineage>
        <taxon>Bacteria</taxon>
        <taxon>Bacillati</taxon>
        <taxon>Actinomycetota</taxon>
        <taxon>Actinomycetes</taxon>
        <taxon>Kitasatosporales</taxon>
        <taxon>Streptomycetaceae</taxon>
        <taxon>Streptomyces</taxon>
    </lineage>
</organism>
<comment type="caution">
    <text evidence="6">The sequence shown here is derived from an EMBL/GenBank/DDBJ whole genome shotgun (WGS) entry which is preliminary data.</text>
</comment>
<evidence type="ECO:0000259" key="5">
    <source>
        <dbReference type="PROSITE" id="PS50240"/>
    </source>
</evidence>
<sequence>MSGNNRLAKTASLAVAALALAPLFAGGAQAAAGDTAPRTQAVNPTNTAPAPDGTQTRIIGGQPTTVAAYPYIIAALREGGPRPLGQTCTGSVIGPKTILIAAHCKNGEGTKSFFYGVDDLTKPEGGVKIDVASYTQHPKYSSPDGRPTGYDVAVVKTKQTIPVKGGQYAKFATSADSALSKPGKTGTAIGYGRVRVNENQYGHLKKASLPIVDGRNTCGRFGTFQDSVMVCAGYADGHDGICQGDSGGPLVVDGVVVGVASWVKTGCTSYGAWGRLTNEMGDWVKTQAS</sequence>
<feature type="domain" description="Peptidase S1" evidence="5">
    <location>
        <begin position="58"/>
        <end position="289"/>
    </location>
</feature>
<keyword evidence="6" id="KW-0645">Protease</keyword>
<evidence type="ECO:0000256" key="3">
    <source>
        <dbReference type="SAM" id="MobiDB-lite"/>
    </source>
</evidence>
<comment type="similarity">
    <text evidence="1">Belongs to the peptidase S1 family.</text>
</comment>
<keyword evidence="6" id="KW-0378">Hydrolase</keyword>
<evidence type="ECO:0000256" key="4">
    <source>
        <dbReference type="SAM" id="SignalP"/>
    </source>
</evidence>
<gene>
    <name evidence="6" type="ORF">FHS42_001107</name>
</gene>
<dbReference type="Pfam" id="PF00089">
    <property type="entry name" value="Trypsin"/>
    <property type="match status" value="1"/>
</dbReference>
<dbReference type="SUPFAM" id="SSF50494">
    <property type="entry name" value="Trypsin-like serine proteases"/>
    <property type="match status" value="1"/>
</dbReference>
<dbReference type="Proteomes" id="UP000588098">
    <property type="component" value="Unassembled WGS sequence"/>
</dbReference>
<evidence type="ECO:0000313" key="7">
    <source>
        <dbReference type="Proteomes" id="UP000588098"/>
    </source>
</evidence>
<dbReference type="PROSITE" id="PS50240">
    <property type="entry name" value="TRYPSIN_DOM"/>
    <property type="match status" value="1"/>
</dbReference>
<keyword evidence="2" id="KW-1015">Disulfide bond</keyword>
<dbReference type="InterPro" id="IPR001314">
    <property type="entry name" value="Peptidase_S1A"/>
</dbReference>
<dbReference type="AlphaFoldDB" id="A0A7W9UXA5"/>
<dbReference type="PRINTS" id="PR00722">
    <property type="entry name" value="CHYMOTRYPSIN"/>
</dbReference>
<dbReference type="InterPro" id="IPR001254">
    <property type="entry name" value="Trypsin_dom"/>
</dbReference>
<name>A0A7W9UXA5_9ACTN</name>
<dbReference type="EMBL" id="JACHJL010000002">
    <property type="protein sequence ID" value="MBB5934081.1"/>
    <property type="molecule type" value="Genomic_DNA"/>
</dbReference>
<reference evidence="6 7" key="1">
    <citation type="submission" date="2020-08" db="EMBL/GenBank/DDBJ databases">
        <title>Genomic Encyclopedia of Type Strains, Phase III (KMG-III): the genomes of soil and plant-associated and newly described type strains.</title>
        <authorList>
            <person name="Whitman W."/>
        </authorList>
    </citation>
    <scope>NUCLEOTIDE SEQUENCE [LARGE SCALE GENOMIC DNA]</scope>
    <source>
        <strain evidence="6 7">CECT 8305</strain>
    </source>
</reference>
<feature type="signal peptide" evidence="4">
    <location>
        <begin position="1"/>
        <end position="30"/>
    </location>
</feature>
<evidence type="ECO:0000313" key="6">
    <source>
        <dbReference type="EMBL" id="MBB5934081.1"/>
    </source>
</evidence>
<feature type="compositionally biased region" description="Polar residues" evidence="3">
    <location>
        <begin position="37"/>
        <end position="57"/>
    </location>
</feature>
<dbReference type="SMART" id="SM00020">
    <property type="entry name" value="Tryp_SPc"/>
    <property type="match status" value="1"/>
</dbReference>
<evidence type="ECO:0000256" key="1">
    <source>
        <dbReference type="ARBA" id="ARBA00007664"/>
    </source>
</evidence>
<feature type="chain" id="PRO_5031333031" evidence="4">
    <location>
        <begin position="31"/>
        <end position="289"/>
    </location>
</feature>
<dbReference type="RefSeq" id="WP_184569357.1">
    <property type="nucleotide sequence ID" value="NZ_JACHJL010000002.1"/>
</dbReference>
<dbReference type="Gene3D" id="2.40.10.10">
    <property type="entry name" value="Trypsin-like serine proteases"/>
    <property type="match status" value="1"/>
</dbReference>
<dbReference type="GO" id="GO:0006508">
    <property type="term" value="P:proteolysis"/>
    <property type="evidence" value="ECO:0007669"/>
    <property type="project" value="UniProtKB-KW"/>
</dbReference>
<keyword evidence="7" id="KW-1185">Reference proteome</keyword>
<accession>A0A7W9UXA5</accession>
<feature type="region of interest" description="Disordered" evidence="3">
    <location>
        <begin position="35"/>
        <end position="57"/>
    </location>
</feature>
<evidence type="ECO:0000256" key="2">
    <source>
        <dbReference type="ARBA" id="ARBA00023157"/>
    </source>
</evidence>
<dbReference type="PROSITE" id="PS00135">
    <property type="entry name" value="TRYPSIN_SER"/>
    <property type="match status" value="1"/>
</dbReference>
<dbReference type="GO" id="GO:0004252">
    <property type="term" value="F:serine-type endopeptidase activity"/>
    <property type="evidence" value="ECO:0007669"/>
    <property type="project" value="InterPro"/>
</dbReference>
<dbReference type="InterPro" id="IPR043504">
    <property type="entry name" value="Peptidase_S1_PA_chymotrypsin"/>
</dbReference>
<dbReference type="InterPro" id="IPR050430">
    <property type="entry name" value="Peptidase_S1"/>
</dbReference>
<dbReference type="PANTHER" id="PTHR24276">
    <property type="entry name" value="POLYSERASE-RELATED"/>
    <property type="match status" value="1"/>
</dbReference>
<dbReference type="PANTHER" id="PTHR24276:SF98">
    <property type="entry name" value="FI18310P1-RELATED"/>
    <property type="match status" value="1"/>
</dbReference>
<keyword evidence="4" id="KW-0732">Signal</keyword>